<reference evidence="1" key="1">
    <citation type="journal article" date="2014" name="Front. Microbiol.">
        <title>High frequency of phylogenetically diverse reductive dehalogenase-homologous genes in deep subseafloor sedimentary metagenomes.</title>
        <authorList>
            <person name="Kawai M."/>
            <person name="Futagami T."/>
            <person name="Toyoda A."/>
            <person name="Takaki Y."/>
            <person name="Nishi S."/>
            <person name="Hori S."/>
            <person name="Arai W."/>
            <person name="Tsubouchi T."/>
            <person name="Morono Y."/>
            <person name="Uchiyama I."/>
            <person name="Ito T."/>
            <person name="Fujiyama A."/>
            <person name="Inagaki F."/>
            <person name="Takami H."/>
        </authorList>
    </citation>
    <scope>NUCLEOTIDE SEQUENCE</scope>
    <source>
        <strain evidence="1">Expedition CK06-06</strain>
    </source>
</reference>
<name>X0RWE9_9ZZZZ</name>
<feature type="non-terminal residue" evidence="1">
    <location>
        <position position="1"/>
    </location>
</feature>
<sequence length="161" mass="16796">EGNPAWTALGAPLDDTTAEAQGGVVGTYGGAAITLATRTNTIAAETELDLVTNTPTFDSSSRAFAAFIMHCYAGTAETIKARLYMGGVEVAESAYLLATADRNWVVLKDTAVLSGEQVVKGSVYNYDAGDARTLVVICQGNADESPDHLQSAEIVVGSFKN</sequence>
<dbReference type="AlphaFoldDB" id="X0RWE9"/>
<accession>X0RWE9</accession>
<proteinExistence type="predicted"/>
<dbReference type="EMBL" id="BARS01006360">
    <property type="protein sequence ID" value="GAF68057.1"/>
    <property type="molecule type" value="Genomic_DNA"/>
</dbReference>
<organism evidence="1">
    <name type="scientific">marine sediment metagenome</name>
    <dbReference type="NCBI Taxonomy" id="412755"/>
    <lineage>
        <taxon>unclassified sequences</taxon>
        <taxon>metagenomes</taxon>
        <taxon>ecological metagenomes</taxon>
    </lineage>
</organism>
<gene>
    <name evidence="1" type="ORF">S01H1_12396</name>
</gene>
<comment type="caution">
    <text evidence="1">The sequence shown here is derived from an EMBL/GenBank/DDBJ whole genome shotgun (WGS) entry which is preliminary data.</text>
</comment>
<evidence type="ECO:0000313" key="1">
    <source>
        <dbReference type="EMBL" id="GAF68057.1"/>
    </source>
</evidence>
<protein>
    <submittedName>
        <fullName evidence="1">Uncharacterized protein</fullName>
    </submittedName>
</protein>